<accession>A0A1J4QFR0</accession>
<proteinExistence type="predicted"/>
<gene>
    <name evidence="1" type="ORF">BFR47_01195</name>
</gene>
<name>A0A1J4QFR0_9GAMM</name>
<dbReference type="STRING" id="1414654.BFR47_01195"/>
<dbReference type="AlphaFoldDB" id="A0A1J4QFR0"/>
<dbReference type="Proteomes" id="UP000243073">
    <property type="component" value="Unassembled WGS sequence"/>
</dbReference>
<evidence type="ECO:0000313" key="2">
    <source>
        <dbReference type="Proteomes" id="UP000243073"/>
    </source>
</evidence>
<protein>
    <submittedName>
        <fullName evidence="1">Uncharacterized protein</fullName>
    </submittedName>
</protein>
<sequence length="298" mass="33956">MNPAMVHLFPTVMQLLEEASKTDFGKKIMEKGKRAIQVSLPYVEGVSKVTVDFLSTNVGKELFGDVKSIKLSKNLDVVERGLSLPSTFDKNQAMSIEKKISEGFEVVKGQNEILFLSNSINYFIDSHRTRVGIDRNISHALQYDVISVGKYLQKRNEIRFPGYLLHQIKSLSSTISELNVFYDSICKDGYVSEFKEEELVRELTQTVGVEKDANPLQDYYPCDMKLRVERRLLKENGDASNKLFSGAIKRITERDDFDGVYDVLMVLKDELLANERLEQQIEKKLKVLPGAKLMIESN</sequence>
<reference evidence="1 2" key="1">
    <citation type="submission" date="2016-07" db="EMBL/GenBank/DDBJ databases">
        <title>Draft Genome Sequence of Oceanisphaera psychrotolerans, isolated from coastal sediment samples.</title>
        <authorList>
            <person name="Zhuo S."/>
            <person name="Ruan Z."/>
        </authorList>
    </citation>
    <scope>NUCLEOTIDE SEQUENCE [LARGE SCALE GENOMIC DNA]</scope>
    <source>
        <strain evidence="1 2">LAM-WHM-ZC</strain>
    </source>
</reference>
<keyword evidence="2" id="KW-1185">Reference proteome</keyword>
<organism evidence="1 2">
    <name type="scientific">Oceanisphaera psychrotolerans</name>
    <dbReference type="NCBI Taxonomy" id="1414654"/>
    <lineage>
        <taxon>Bacteria</taxon>
        <taxon>Pseudomonadati</taxon>
        <taxon>Pseudomonadota</taxon>
        <taxon>Gammaproteobacteria</taxon>
        <taxon>Aeromonadales</taxon>
        <taxon>Aeromonadaceae</taxon>
        <taxon>Oceanisphaera</taxon>
    </lineage>
</organism>
<dbReference type="RefSeq" id="WP_071472111.1">
    <property type="nucleotide sequence ID" value="NZ_MDKE01000011.1"/>
</dbReference>
<dbReference type="EMBL" id="MDKE01000011">
    <property type="protein sequence ID" value="OIN12336.1"/>
    <property type="molecule type" value="Genomic_DNA"/>
</dbReference>
<evidence type="ECO:0000313" key="1">
    <source>
        <dbReference type="EMBL" id="OIN12336.1"/>
    </source>
</evidence>
<comment type="caution">
    <text evidence="1">The sequence shown here is derived from an EMBL/GenBank/DDBJ whole genome shotgun (WGS) entry which is preliminary data.</text>
</comment>